<sequence>MNSNNSFQDTLALIGRVLIAWLFVPSGFGKIMGFAGTAGYIASKGVPLPEVCAAIAIAAELGLGLLILVGWQTRWAALGLGLFTVVITFIFHNYWAVEAAQQGMQKMNFDKNLAIAGGLFALAAWGAGRLSVDGRNPQR</sequence>
<keyword evidence="9" id="KW-1185">Reference proteome</keyword>
<evidence type="ECO:0000256" key="1">
    <source>
        <dbReference type="ARBA" id="ARBA00004651"/>
    </source>
</evidence>
<keyword evidence="3" id="KW-1003">Cell membrane</keyword>
<feature type="transmembrane region" description="Helical" evidence="7">
    <location>
        <begin position="75"/>
        <end position="97"/>
    </location>
</feature>
<reference evidence="8" key="1">
    <citation type="submission" date="2020-11" db="EMBL/GenBank/DDBJ databases">
        <title>Bacterial whole genome sequence for Caenimonas sp. DR4.4.</title>
        <authorList>
            <person name="Le V."/>
            <person name="Ko S.-R."/>
            <person name="Ahn C.-Y."/>
            <person name="Oh H.-M."/>
        </authorList>
    </citation>
    <scope>NUCLEOTIDE SEQUENCE</scope>
    <source>
        <strain evidence="8">DR4.4</strain>
    </source>
</reference>
<comment type="caution">
    <text evidence="8">The sequence shown here is derived from an EMBL/GenBank/DDBJ whole genome shotgun (WGS) entry which is preliminary data.</text>
</comment>
<organism evidence="8 9">
    <name type="scientific">Caenimonas aquaedulcis</name>
    <dbReference type="NCBI Taxonomy" id="2793270"/>
    <lineage>
        <taxon>Bacteria</taxon>
        <taxon>Pseudomonadati</taxon>
        <taxon>Pseudomonadota</taxon>
        <taxon>Betaproteobacteria</taxon>
        <taxon>Burkholderiales</taxon>
        <taxon>Comamonadaceae</taxon>
        <taxon>Caenimonas</taxon>
    </lineage>
</organism>
<dbReference type="Proteomes" id="UP000651050">
    <property type="component" value="Unassembled WGS sequence"/>
</dbReference>
<keyword evidence="6 7" id="KW-0472">Membrane</keyword>
<proteinExistence type="inferred from homology"/>
<evidence type="ECO:0000313" key="8">
    <source>
        <dbReference type="EMBL" id="MBG9386544.1"/>
    </source>
</evidence>
<evidence type="ECO:0000256" key="6">
    <source>
        <dbReference type="ARBA" id="ARBA00023136"/>
    </source>
</evidence>
<evidence type="ECO:0000256" key="4">
    <source>
        <dbReference type="ARBA" id="ARBA00022692"/>
    </source>
</evidence>
<feature type="transmembrane region" description="Helical" evidence="7">
    <location>
        <begin position="20"/>
        <end position="41"/>
    </location>
</feature>
<dbReference type="AlphaFoldDB" id="A0A931H0X7"/>
<dbReference type="PANTHER" id="PTHR33452:SF1">
    <property type="entry name" value="INNER MEMBRANE PROTEIN YPHA-RELATED"/>
    <property type="match status" value="1"/>
</dbReference>
<dbReference type="RefSeq" id="WP_196984524.1">
    <property type="nucleotide sequence ID" value="NZ_JADWYS010000001.1"/>
</dbReference>
<feature type="transmembrane region" description="Helical" evidence="7">
    <location>
        <begin position="48"/>
        <end position="69"/>
    </location>
</feature>
<evidence type="ECO:0000313" key="9">
    <source>
        <dbReference type="Proteomes" id="UP000651050"/>
    </source>
</evidence>
<dbReference type="GO" id="GO:0005886">
    <property type="term" value="C:plasma membrane"/>
    <property type="evidence" value="ECO:0007669"/>
    <property type="project" value="UniProtKB-SubCell"/>
</dbReference>
<name>A0A931H0X7_9BURK</name>
<dbReference type="InterPro" id="IPR051907">
    <property type="entry name" value="DoxX-like_oxidoreductase"/>
</dbReference>
<keyword evidence="4 7" id="KW-0812">Transmembrane</keyword>
<evidence type="ECO:0000256" key="5">
    <source>
        <dbReference type="ARBA" id="ARBA00022989"/>
    </source>
</evidence>
<evidence type="ECO:0000256" key="7">
    <source>
        <dbReference type="SAM" id="Phobius"/>
    </source>
</evidence>
<comment type="subcellular location">
    <subcellularLocation>
        <location evidence="1">Cell membrane</location>
        <topology evidence="1">Multi-pass membrane protein</topology>
    </subcellularLocation>
</comment>
<evidence type="ECO:0000256" key="2">
    <source>
        <dbReference type="ARBA" id="ARBA00006679"/>
    </source>
</evidence>
<keyword evidence="5 7" id="KW-1133">Transmembrane helix</keyword>
<comment type="similarity">
    <text evidence="2">Belongs to the DoxX family.</text>
</comment>
<protein>
    <submittedName>
        <fullName evidence="8">DoxX family protein</fullName>
    </submittedName>
</protein>
<dbReference type="PANTHER" id="PTHR33452">
    <property type="entry name" value="OXIDOREDUCTASE CATD-RELATED"/>
    <property type="match status" value="1"/>
</dbReference>
<gene>
    <name evidence="8" type="ORF">I5803_00785</name>
</gene>
<evidence type="ECO:0000256" key="3">
    <source>
        <dbReference type="ARBA" id="ARBA00022475"/>
    </source>
</evidence>
<accession>A0A931H0X7</accession>
<feature type="transmembrane region" description="Helical" evidence="7">
    <location>
        <begin position="109"/>
        <end position="127"/>
    </location>
</feature>
<dbReference type="EMBL" id="JADWYS010000001">
    <property type="protein sequence ID" value="MBG9386544.1"/>
    <property type="molecule type" value="Genomic_DNA"/>
</dbReference>
<dbReference type="Pfam" id="PF07681">
    <property type="entry name" value="DoxX"/>
    <property type="match status" value="1"/>
</dbReference>
<dbReference type="InterPro" id="IPR032808">
    <property type="entry name" value="DoxX"/>
</dbReference>